<dbReference type="AlphaFoldDB" id="A0A8S3GQ23"/>
<proteinExistence type="predicted"/>
<sequence>MSAAFAAIGLFASWWIWAKTSNTQLASGVFFFFTMELLQSIQYLFIAPNLDSPICDTIINQVLTIAGFLHICLQPYFCHVINASLTKNQKYIDRYLVIKRLCLIGKISRSF</sequence>
<keyword evidence="1" id="KW-0472">Membrane</keyword>
<keyword evidence="1" id="KW-0812">Transmembrane</keyword>
<dbReference type="InterPro" id="IPR043912">
    <property type="entry name" value="DUF5765"/>
</dbReference>
<organism evidence="2 4">
    <name type="scientific">Rotaria magnacalcarata</name>
    <dbReference type="NCBI Taxonomy" id="392030"/>
    <lineage>
        <taxon>Eukaryota</taxon>
        <taxon>Metazoa</taxon>
        <taxon>Spiralia</taxon>
        <taxon>Gnathifera</taxon>
        <taxon>Rotifera</taxon>
        <taxon>Eurotatoria</taxon>
        <taxon>Bdelloidea</taxon>
        <taxon>Philodinida</taxon>
        <taxon>Philodinidae</taxon>
        <taxon>Rotaria</taxon>
    </lineage>
</organism>
<evidence type="ECO:0000313" key="4">
    <source>
        <dbReference type="Proteomes" id="UP000681720"/>
    </source>
</evidence>
<dbReference type="EMBL" id="CAJOBI010328131">
    <property type="protein sequence ID" value="CAF5194725.1"/>
    <property type="molecule type" value="Genomic_DNA"/>
</dbReference>
<dbReference type="Proteomes" id="UP000681720">
    <property type="component" value="Unassembled WGS sequence"/>
</dbReference>
<reference evidence="2" key="1">
    <citation type="submission" date="2021-02" db="EMBL/GenBank/DDBJ databases">
        <authorList>
            <person name="Nowell W R."/>
        </authorList>
    </citation>
    <scope>NUCLEOTIDE SEQUENCE</scope>
</reference>
<keyword evidence="1" id="KW-1133">Transmembrane helix</keyword>
<feature type="transmembrane region" description="Helical" evidence="1">
    <location>
        <begin position="28"/>
        <end position="46"/>
    </location>
</feature>
<protein>
    <submittedName>
        <fullName evidence="2">Uncharacterized protein</fullName>
    </submittedName>
</protein>
<evidence type="ECO:0000256" key="1">
    <source>
        <dbReference type="SAM" id="Phobius"/>
    </source>
</evidence>
<comment type="caution">
    <text evidence="2">The sequence shown here is derived from an EMBL/GenBank/DDBJ whole genome shotgun (WGS) entry which is preliminary data.</text>
</comment>
<accession>A0A8S3GQ23</accession>
<name>A0A8S3GQ23_9BILA</name>
<evidence type="ECO:0000313" key="2">
    <source>
        <dbReference type="EMBL" id="CAF5170606.1"/>
    </source>
</evidence>
<feature type="transmembrane region" description="Helical" evidence="1">
    <location>
        <begin position="58"/>
        <end position="77"/>
    </location>
</feature>
<evidence type="ECO:0000313" key="3">
    <source>
        <dbReference type="EMBL" id="CAF5194725.1"/>
    </source>
</evidence>
<dbReference type="Pfam" id="PF19069">
    <property type="entry name" value="DUF5765"/>
    <property type="match status" value="1"/>
</dbReference>
<dbReference type="Proteomes" id="UP000676336">
    <property type="component" value="Unassembled WGS sequence"/>
</dbReference>
<gene>
    <name evidence="2" type="ORF">GIL414_LOCUS66797</name>
    <name evidence="3" type="ORF">SMN809_LOCUS73555</name>
</gene>
<dbReference type="EMBL" id="CAJOBJ010319364">
    <property type="protein sequence ID" value="CAF5170606.1"/>
    <property type="molecule type" value="Genomic_DNA"/>
</dbReference>